<evidence type="ECO:0000313" key="1">
    <source>
        <dbReference type="EMBL" id="GGE27528.1"/>
    </source>
</evidence>
<proteinExistence type="predicted"/>
<gene>
    <name evidence="1" type="ORF">GCM10010832_05270</name>
</gene>
<organism evidence="1 2">
    <name type="scientific">Psychroflexus planctonicus</name>
    <dbReference type="NCBI Taxonomy" id="1526575"/>
    <lineage>
        <taxon>Bacteria</taxon>
        <taxon>Pseudomonadati</taxon>
        <taxon>Bacteroidota</taxon>
        <taxon>Flavobacteriia</taxon>
        <taxon>Flavobacteriales</taxon>
        <taxon>Flavobacteriaceae</taxon>
        <taxon>Psychroflexus</taxon>
    </lineage>
</organism>
<protein>
    <submittedName>
        <fullName evidence="1">Uncharacterized protein</fullName>
    </submittedName>
</protein>
<reference evidence="2" key="1">
    <citation type="journal article" date="2019" name="Int. J. Syst. Evol. Microbiol.">
        <title>The Global Catalogue of Microorganisms (GCM) 10K type strain sequencing project: providing services to taxonomists for standard genome sequencing and annotation.</title>
        <authorList>
            <consortium name="The Broad Institute Genomics Platform"/>
            <consortium name="The Broad Institute Genome Sequencing Center for Infectious Disease"/>
            <person name="Wu L."/>
            <person name="Ma J."/>
        </authorList>
    </citation>
    <scope>NUCLEOTIDE SEQUENCE [LARGE SCALE GENOMIC DNA]</scope>
    <source>
        <strain evidence="2">CGMCC 1.12931</strain>
    </source>
</reference>
<dbReference type="Proteomes" id="UP000599179">
    <property type="component" value="Unassembled WGS sequence"/>
</dbReference>
<evidence type="ECO:0000313" key="2">
    <source>
        <dbReference type="Proteomes" id="UP000599179"/>
    </source>
</evidence>
<comment type="caution">
    <text evidence="1">The sequence shown here is derived from an EMBL/GenBank/DDBJ whole genome shotgun (WGS) entry which is preliminary data.</text>
</comment>
<dbReference type="EMBL" id="BMGM01000002">
    <property type="protein sequence ID" value="GGE27528.1"/>
    <property type="molecule type" value="Genomic_DNA"/>
</dbReference>
<sequence length="126" mass="15172">MLKSNYMNTLKYVKVEATNKLRSVDANNYDVKLEKFLIDIKNNSDFENFDELYFGTNEINESYFYYYSIWPSTEFEKFIKFHQDLNFACSYNDLGEKLDESIFKNSDFKNVYKESVKFRNLVAEFL</sequence>
<keyword evidence="2" id="KW-1185">Reference proteome</keyword>
<accession>A0ABQ1SCB3</accession>
<name>A0ABQ1SCB3_9FLAO</name>